<organism evidence="2 3">
    <name type="scientific">Kribbella jejuensis</name>
    <dbReference type="NCBI Taxonomy" id="236068"/>
    <lineage>
        <taxon>Bacteria</taxon>
        <taxon>Bacillati</taxon>
        <taxon>Actinomycetota</taxon>
        <taxon>Actinomycetes</taxon>
        <taxon>Propionibacteriales</taxon>
        <taxon>Kribbellaceae</taxon>
        <taxon>Kribbella</taxon>
    </lineage>
</organism>
<gene>
    <name evidence="2" type="ORF">FB475_0928</name>
</gene>
<comment type="caution">
    <text evidence="2">The sequence shown here is derived from an EMBL/GenBank/DDBJ whole genome shotgun (WGS) entry which is preliminary data.</text>
</comment>
<evidence type="ECO:0000313" key="2">
    <source>
        <dbReference type="EMBL" id="TQJ16822.1"/>
    </source>
</evidence>
<evidence type="ECO:0000256" key="1">
    <source>
        <dbReference type="SAM" id="MobiDB-lite"/>
    </source>
</evidence>
<name>A0A542EN95_9ACTN</name>
<dbReference type="AlphaFoldDB" id="A0A542EN95"/>
<feature type="compositionally biased region" description="Basic and acidic residues" evidence="1">
    <location>
        <begin position="1"/>
        <end position="10"/>
    </location>
</feature>
<sequence length="243" mass="26148">MCAKSAHSDRPPCFLGAEPPDPAPGGLRPPDPHRESLRSLSPPGRFAPLAHSAAGPLRSPGSYGSDSPRSLACRGRPGPRRRLLRSLGRTGRFAPLAHSGWWRRFASLARVGLHASLRSLAWVRGSASRTPGVRSLRSVGRPGRFAPLARLVVRPPRFARSLVVGRAPLDPAQVAPLTSSDSDTRQVGHFASLARLSGARPGPPLWVASLDWLGEALRFACWGGVRGFCLRRGFCRRLFGSRG</sequence>
<dbReference type="EMBL" id="VFMM01000001">
    <property type="protein sequence ID" value="TQJ16822.1"/>
    <property type="molecule type" value="Genomic_DNA"/>
</dbReference>
<reference evidence="2 3" key="1">
    <citation type="submission" date="2019-06" db="EMBL/GenBank/DDBJ databases">
        <title>Sequencing the genomes of 1000 actinobacteria strains.</title>
        <authorList>
            <person name="Klenk H.-P."/>
        </authorList>
    </citation>
    <scope>NUCLEOTIDE SEQUENCE [LARGE SCALE GENOMIC DNA]</scope>
    <source>
        <strain evidence="2 3">DSM 17305</strain>
    </source>
</reference>
<keyword evidence="3" id="KW-1185">Reference proteome</keyword>
<protein>
    <submittedName>
        <fullName evidence="2">Uncharacterized protein</fullName>
    </submittedName>
</protein>
<proteinExistence type="predicted"/>
<dbReference type="Proteomes" id="UP000316298">
    <property type="component" value="Unassembled WGS sequence"/>
</dbReference>
<feature type="region of interest" description="Disordered" evidence="1">
    <location>
        <begin position="1"/>
        <end position="82"/>
    </location>
</feature>
<accession>A0A542EN95</accession>
<evidence type="ECO:0000313" key="3">
    <source>
        <dbReference type="Proteomes" id="UP000316298"/>
    </source>
</evidence>
<feature type="compositionally biased region" description="Pro residues" evidence="1">
    <location>
        <begin position="19"/>
        <end position="29"/>
    </location>
</feature>